<dbReference type="Gene3D" id="3.90.79.10">
    <property type="entry name" value="Nucleoside Triphosphate Pyrophosphohydrolase"/>
    <property type="match status" value="1"/>
</dbReference>
<dbReference type="AlphaFoldDB" id="A0A1F6BGJ9"/>
<accession>A0A1F6BGJ9</accession>
<dbReference type="EMBL" id="MFKE01000001">
    <property type="protein sequence ID" value="OGG36059.1"/>
    <property type="molecule type" value="Genomic_DNA"/>
</dbReference>
<dbReference type="PROSITE" id="PS51462">
    <property type="entry name" value="NUDIX"/>
    <property type="match status" value="1"/>
</dbReference>
<dbReference type="SUPFAM" id="SSF55811">
    <property type="entry name" value="Nudix"/>
    <property type="match status" value="1"/>
</dbReference>
<evidence type="ECO:0000313" key="3">
    <source>
        <dbReference type="Proteomes" id="UP000176186"/>
    </source>
</evidence>
<dbReference type="PANTHER" id="PTHR43736">
    <property type="entry name" value="ADP-RIBOSE PYROPHOSPHATASE"/>
    <property type="match status" value="1"/>
</dbReference>
<dbReference type="PANTHER" id="PTHR43736:SF1">
    <property type="entry name" value="DIHYDRONEOPTERIN TRIPHOSPHATE DIPHOSPHATASE"/>
    <property type="match status" value="1"/>
</dbReference>
<dbReference type="STRING" id="1798401.A2363_01015"/>
<protein>
    <recommendedName>
        <fullName evidence="1">Nudix hydrolase domain-containing protein</fullName>
    </recommendedName>
</protein>
<reference evidence="2 3" key="1">
    <citation type="journal article" date="2016" name="Nat. Commun.">
        <title>Thousands of microbial genomes shed light on interconnected biogeochemical processes in an aquifer system.</title>
        <authorList>
            <person name="Anantharaman K."/>
            <person name="Brown C.T."/>
            <person name="Hug L.A."/>
            <person name="Sharon I."/>
            <person name="Castelle C.J."/>
            <person name="Probst A.J."/>
            <person name="Thomas B.C."/>
            <person name="Singh A."/>
            <person name="Wilkins M.J."/>
            <person name="Karaoz U."/>
            <person name="Brodie E.L."/>
            <person name="Williams K.H."/>
            <person name="Hubbard S.S."/>
            <person name="Banfield J.F."/>
        </authorList>
    </citation>
    <scope>NUCLEOTIDE SEQUENCE [LARGE SCALE GENOMIC DNA]</scope>
</reference>
<comment type="caution">
    <text evidence="2">The sequence shown here is derived from an EMBL/GenBank/DDBJ whole genome shotgun (WGS) entry which is preliminary data.</text>
</comment>
<evidence type="ECO:0000313" key="2">
    <source>
        <dbReference type="EMBL" id="OGG36059.1"/>
    </source>
</evidence>
<sequence>MKSRVVVVGLINKRDKYLLGRKPKNIGPYPNTWNIPGGGVNLEEETVEEALRREIAEETAIEIDDIQHIGFDEDTEPDKHGEMTHYLFLAFKATYKSGTVKPGDDISSLSWVGKDKIKSLTLNKPSKKLFKNLKIL</sequence>
<name>A0A1F6BGJ9_9BACT</name>
<dbReference type="InterPro" id="IPR015797">
    <property type="entry name" value="NUDIX_hydrolase-like_dom_sf"/>
</dbReference>
<dbReference type="Pfam" id="PF00293">
    <property type="entry name" value="NUDIX"/>
    <property type="match status" value="1"/>
</dbReference>
<dbReference type="CDD" id="cd02883">
    <property type="entry name" value="NUDIX_Hydrolase"/>
    <property type="match status" value="1"/>
</dbReference>
<evidence type="ECO:0000259" key="1">
    <source>
        <dbReference type="PROSITE" id="PS51462"/>
    </source>
</evidence>
<proteinExistence type="predicted"/>
<dbReference type="Proteomes" id="UP000176186">
    <property type="component" value="Unassembled WGS sequence"/>
</dbReference>
<dbReference type="InterPro" id="IPR000086">
    <property type="entry name" value="NUDIX_hydrolase_dom"/>
</dbReference>
<feature type="domain" description="Nudix hydrolase" evidence="1">
    <location>
        <begin position="1"/>
        <end position="134"/>
    </location>
</feature>
<gene>
    <name evidence="2" type="ORF">A2363_01015</name>
</gene>
<organism evidence="2 3">
    <name type="scientific">Candidatus Gottesmanbacteria bacterium RIFOXYB1_FULL_47_11</name>
    <dbReference type="NCBI Taxonomy" id="1798401"/>
    <lineage>
        <taxon>Bacteria</taxon>
        <taxon>Candidatus Gottesmaniibacteriota</taxon>
    </lineage>
</organism>